<accession>A0A9D7S9M4</accession>
<gene>
    <name evidence="2" type="ORF">IPO85_13590</name>
</gene>
<protein>
    <recommendedName>
        <fullName evidence="4">6-phosphogluconate dehydrogenase</fullName>
    </recommendedName>
</protein>
<organism evidence="2 3">
    <name type="scientific">Candidatus Defluviibacterium haderslevense</name>
    <dbReference type="NCBI Taxonomy" id="2981993"/>
    <lineage>
        <taxon>Bacteria</taxon>
        <taxon>Pseudomonadati</taxon>
        <taxon>Bacteroidota</taxon>
        <taxon>Saprospiria</taxon>
        <taxon>Saprospirales</taxon>
        <taxon>Saprospiraceae</taxon>
        <taxon>Candidatus Defluviibacterium</taxon>
    </lineage>
</organism>
<proteinExistence type="predicted"/>
<evidence type="ECO:0000313" key="2">
    <source>
        <dbReference type="EMBL" id="MBK9718517.1"/>
    </source>
</evidence>
<keyword evidence="1" id="KW-0812">Transmembrane</keyword>
<sequence length="144" mass="16599">MSTVESLKDAGRVTWKWIKRLILLTILVFISYFLFLIFANYSEGTRTGFVTKISKRGYVFKTFEGELNYGFFSGTANTGKPADNVWYFSVTNSRVAYDVEKASESGRKVTLFYHQKYKALFFRGDTEYLVYQVENAEVAPDTPK</sequence>
<feature type="transmembrane region" description="Helical" evidence="1">
    <location>
        <begin position="21"/>
        <end position="41"/>
    </location>
</feature>
<dbReference type="Proteomes" id="UP000808349">
    <property type="component" value="Unassembled WGS sequence"/>
</dbReference>
<evidence type="ECO:0000313" key="3">
    <source>
        <dbReference type="Proteomes" id="UP000808349"/>
    </source>
</evidence>
<evidence type="ECO:0000256" key="1">
    <source>
        <dbReference type="SAM" id="Phobius"/>
    </source>
</evidence>
<name>A0A9D7S9M4_9BACT</name>
<keyword evidence="1" id="KW-0472">Membrane</keyword>
<comment type="caution">
    <text evidence="2">The sequence shown here is derived from an EMBL/GenBank/DDBJ whole genome shotgun (WGS) entry which is preliminary data.</text>
</comment>
<keyword evidence="1" id="KW-1133">Transmembrane helix</keyword>
<dbReference type="EMBL" id="JADKFW010000010">
    <property type="protein sequence ID" value="MBK9718517.1"/>
    <property type="molecule type" value="Genomic_DNA"/>
</dbReference>
<evidence type="ECO:0008006" key="4">
    <source>
        <dbReference type="Google" id="ProtNLM"/>
    </source>
</evidence>
<dbReference type="AlphaFoldDB" id="A0A9D7S9M4"/>
<reference evidence="2 3" key="1">
    <citation type="submission" date="2020-10" db="EMBL/GenBank/DDBJ databases">
        <title>Connecting structure to function with the recovery of over 1000 high-quality activated sludge metagenome-assembled genomes encoding full-length rRNA genes using long-read sequencing.</title>
        <authorList>
            <person name="Singleton C.M."/>
            <person name="Petriglieri F."/>
            <person name="Kristensen J.M."/>
            <person name="Kirkegaard R.H."/>
            <person name="Michaelsen T.Y."/>
            <person name="Andersen M.H."/>
            <person name="Karst S.M."/>
            <person name="Dueholm M.S."/>
            <person name="Nielsen P.H."/>
            <person name="Albertsen M."/>
        </authorList>
    </citation>
    <scope>NUCLEOTIDE SEQUENCE [LARGE SCALE GENOMIC DNA]</scope>
    <source>
        <strain evidence="2">Ribe_18-Q3-R11-54_BAT3C.373</strain>
    </source>
</reference>